<comment type="caution">
    <text evidence="1">The sequence shown here is derived from an EMBL/GenBank/DDBJ whole genome shotgun (WGS) entry which is preliminary data.</text>
</comment>
<name>A0A7J2U3D8_9CREN</name>
<dbReference type="AlphaFoldDB" id="A0A7J2U3D8"/>
<gene>
    <name evidence="1" type="ORF">ENO26_07235</name>
</gene>
<accession>A0A7J2U3D8</accession>
<sequence length="156" mass="17719">MSFTTSAHQYPKALAPYTVTQTSATLASITGFTPLTSLAMCVKRLCDIYDAEAMAFLTYRPGILINFIRLLITIHGYLNGLGLRRFEDYLVKFSIWVDTEIENWRKPQIVIKLLENGLSKISEKGLDEFRLLENIIRIASELASRETMAEILILVE</sequence>
<dbReference type="EMBL" id="DSEU01000047">
    <property type="protein sequence ID" value="HEM67338.1"/>
    <property type="molecule type" value="Genomic_DNA"/>
</dbReference>
<proteinExistence type="predicted"/>
<reference evidence="1" key="1">
    <citation type="journal article" date="2020" name="mSystems">
        <title>Genome- and Community-Level Interaction Insights into Carbon Utilization and Element Cycling Functions of Hydrothermarchaeota in Hydrothermal Sediment.</title>
        <authorList>
            <person name="Zhou Z."/>
            <person name="Liu Y."/>
            <person name="Xu W."/>
            <person name="Pan J."/>
            <person name="Luo Z.H."/>
            <person name="Li M."/>
        </authorList>
    </citation>
    <scope>NUCLEOTIDE SEQUENCE [LARGE SCALE GENOMIC DNA]</scope>
    <source>
        <strain evidence="1">SpSt-125</strain>
    </source>
</reference>
<organism evidence="1">
    <name type="scientific">Ignisphaera aggregans</name>
    <dbReference type="NCBI Taxonomy" id="334771"/>
    <lineage>
        <taxon>Archaea</taxon>
        <taxon>Thermoproteota</taxon>
        <taxon>Thermoprotei</taxon>
        <taxon>Desulfurococcales</taxon>
        <taxon>Desulfurococcaceae</taxon>
        <taxon>Ignisphaera</taxon>
    </lineage>
</organism>
<evidence type="ECO:0000313" key="1">
    <source>
        <dbReference type="EMBL" id="HEM67338.1"/>
    </source>
</evidence>
<protein>
    <submittedName>
        <fullName evidence="1">Uncharacterized protein</fullName>
    </submittedName>
</protein>